<proteinExistence type="predicted"/>
<dbReference type="EMBL" id="CAUWAG010000003">
    <property type="protein sequence ID" value="CAJ2499811.1"/>
    <property type="molecule type" value="Genomic_DNA"/>
</dbReference>
<feature type="region of interest" description="Disordered" evidence="1">
    <location>
        <begin position="63"/>
        <end position="123"/>
    </location>
</feature>
<gene>
    <name evidence="2" type="ORF">KHLLAP_LOCUS279</name>
</gene>
<sequence>MDRIKAATGQMSARELQELVLAMCENSPHNRILVTNTINAIDRKNQPTLAAQPSYYVHPFLYVQHPLPSSPPHHPRHQQQLQQHPQQQGQRQQQGQQQNQQNLQQPQQQQGTRGAARGATNQHGDSFCQKCHSGYFKGANNPNACHYHPGNPLLDSNSPIWGLMNISKDANTTEYRRRYPDGFTWGCCGLSMLFLPGSRSAAHVPVGPAAGEEENLA</sequence>
<comment type="caution">
    <text evidence="2">The sequence shown here is derived from an EMBL/GenBank/DDBJ whole genome shotgun (WGS) entry which is preliminary data.</text>
</comment>
<evidence type="ECO:0000256" key="1">
    <source>
        <dbReference type="SAM" id="MobiDB-lite"/>
    </source>
</evidence>
<reference evidence="2" key="1">
    <citation type="submission" date="2023-10" db="EMBL/GenBank/DDBJ databases">
        <authorList>
            <person name="Hackl T."/>
        </authorList>
    </citation>
    <scope>NUCLEOTIDE SEQUENCE</scope>
</reference>
<accession>A0AAI8V8K7</accession>
<keyword evidence="3" id="KW-1185">Reference proteome</keyword>
<evidence type="ECO:0000313" key="3">
    <source>
        <dbReference type="Proteomes" id="UP001295740"/>
    </source>
</evidence>
<dbReference type="PANTHER" id="PTHR38167">
    <property type="entry name" value="C2H2-TYPE DOMAIN-CONTAINING PROTEIN"/>
    <property type="match status" value="1"/>
</dbReference>
<dbReference type="Proteomes" id="UP001295740">
    <property type="component" value="Unassembled WGS sequence"/>
</dbReference>
<organism evidence="2 3">
    <name type="scientific">Anthostomella pinea</name>
    <dbReference type="NCBI Taxonomy" id="933095"/>
    <lineage>
        <taxon>Eukaryota</taxon>
        <taxon>Fungi</taxon>
        <taxon>Dikarya</taxon>
        <taxon>Ascomycota</taxon>
        <taxon>Pezizomycotina</taxon>
        <taxon>Sordariomycetes</taxon>
        <taxon>Xylariomycetidae</taxon>
        <taxon>Xylariales</taxon>
        <taxon>Xylariaceae</taxon>
        <taxon>Anthostomella</taxon>
    </lineage>
</organism>
<protein>
    <submittedName>
        <fullName evidence="2">Uu.00g026640.m01.CDS01</fullName>
    </submittedName>
</protein>
<feature type="compositionally biased region" description="Low complexity" evidence="1">
    <location>
        <begin position="78"/>
        <end position="110"/>
    </location>
</feature>
<dbReference type="PANTHER" id="PTHR38167:SF1">
    <property type="entry name" value="C2H2-TYPE DOMAIN-CONTAINING PROTEIN"/>
    <property type="match status" value="1"/>
</dbReference>
<evidence type="ECO:0000313" key="2">
    <source>
        <dbReference type="EMBL" id="CAJ2499811.1"/>
    </source>
</evidence>
<name>A0AAI8V8K7_9PEZI</name>
<dbReference type="AlphaFoldDB" id="A0AAI8V8K7"/>